<evidence type="ECO:0000256" key="4">
    <source>
        <dbReference type="ARBA" id="ARBA00023136"/>
    </source>
</evidence>
<evidence type="ECO:0000256" key="5">
    <source>
        <dbReference type="SAM" id="MobiDB-lite"/>
    </source>
</evidence>
<reference evidence="7 8" key="1">
    <citation type="submission" date="2020-08" db="EMBL/GenBank/DDBJ databases">
        <title>Genomic Encyclopedia of Type Strains, Phase IV (KMG-IV): sequencing the most valuable type-strain genomes for metagenomic binning, comparative biology and taxonomic classification.</title>
        <authorList>
            <person name="Goeker M."/>
        </authorList>
    </citation>
    <scope>NUCLEOTIDE SEQUENCE [LARGE SCALE GENOMIC DNA]</scope>
    <source>
        <strain evidence="7 8">DSM 27203</strain>
    </source>
</reference>
<dbReference type="Gene3D" id="3.30.1150.10">
    <property type="match status" value="1"/>
</dbReference>
<dbReference type="GO" id="GO:0016020">
    <property type="term" value="C:membrane"/>
    <property type="evidence" value="ECO:0007669"/>
    <property type="project" value="UniProtKB-SubCell"/>
</dbReference>
<dbReference type="InterPro" id="IPR037682">
    <property type="entry name" value="TonB_C"/>
</dbReference>
<dbReference type="Proteomes" id="UP000554342">
    <property type="component" value="Unassembled WGS sequence"/>
</dbReference>
<sequence length="252" mass="25478">MASFSTSGRDRAKGAAASALTMGVIGFALVRGLGVQLPSMAEQATLAVFNVPPPPKPPPPEPPKPAPKANPRPEGAAAPPNLRAKPTEVEAPKPIVPIKPPPPPVVTAPTPGPGADSHAGNADIPGPGSGAGGEGNGTGSGLGGDGDGGGGTPPRQIAGRLGYSDIPQSVLDSGSRGGTVSVAFTVEPNGRVTDCGITHSSGNPALDDMTCRLIEKRFRFRPSRNAQGRPRAVTVVENHTWVIEDAPPPRPR</sequence>
<dbReference type="EMBL" id="JACIJI010000001">
    <property type="protein sequence ID" value="MBB5717894.1"/>
    <property type="molecule type" value="Genomic_DNA"/>
</dbReference>
<keyword evidence="2" id="KW-0812">Transmembrane</keyword>
<dbReference type="Pfam" id="PF03544">
    <property type="entry name" value="TonB_C"/>
    <property type="match status" value="1"/>
</dbReference>
<proteinExistence type="predicted"/>
<dbReference type="InterPro" id="IPR006260">
    <property type="entry name" value="TonB/TolA_C"/>
</dbReference>
<dbReference type="NCBIfam" id="TIGR01352">
    <property type="entry name" value="tonB_Cterm"/>
    <property type="match status" value="1"/>
</dbReference>
<dbReference type="SUPFAM" id="SSF74653">
    <property type="entry name" value="TolA/TonB C-terminal domain"/>
    <property type="match status" value="1"/>
</dbReference>
<evidence type="ECO:0000313" key="8">
    <source>
        <dbReference type="Proteomes" id="UP000554342"/>
    </source>
</evidence>
<protein>
    <submittedName>
        <fullName evidence="7">Protein TonB</fullName>
    </submittedName>
</protein>
<accession>A0A840YWH4</accession>
<organism evidence="7 8">
    <name type="scientific">Stakelama sediminis</name>
    <dbReference type="NCBI Taxonomy" id="463200"/>
    <lineage>
        <taxon>Bacteria</taxon>
        <taxon>Pseudomonadati</taxon>
        <taxon>Pseudomonadota</taxon>
        <taxon>Alphaproteobacteria</taxon>
        <taxon>Sphingomonadales</taxon>
        <taxon>Sphingomonadaceae</taxon>
        <taxon>Stakelama</taxon>
    </lineage>
</organism>
<evidence type="ECO:0000256" key="1">
    <source>
        <dbReference type="ARBA" id="ARBA00004167"/>
    </source>
</evidence>
<keyword evidence="4" id="KW-0472">Membrane</keyword>
<gene>
    <name evidence="7" type="ORF">FHR23_000801</name>
</gene>
<evidence type="ECO:0000313" key="7">
    <source>
        <dbReference type="EMBL" id="MBB5717894.1"/>
    </source>
</evidence>
<feature type="compositionally biased region" description="Pro residues" evidence="5">
    <location>
        <begin position="51"/>
        <end position="70"/>
    </location>
</feature>
<name>A0A840YWH4_9SPHN</name>
<evidence type="ECO:0000259" key="6">
    <source>
        <dbReference type="Pfam" id="PF03544"/>
    </source>
</evidence>
<dbReference type="RefSeq" id="WP_184001602.1">
    <property type="nucleotide sequence ID" value="NZ_BAABIF010000004.1"/>
</dbReference>
<comment type="caution">
    <text evidence="7">The sequence shown here is derived from an EMBL/GenBank/DDBJ whole genome shotgun (WGS) entry which is preliminary data.</text>
</comment>
<feature type="domain" description="TonB C-terminal" evidence="6">
    <location>
        <begin position="176"/>
        <end position="235"/>
    </location>
</feature>
<evidence type="ECO:0000256" key="3">
    <source>
        <dbReference type="ARBA" id="ARBA00022989"/>
    </source>
</evidence>
<dbReference type="GO" id="GO:0055085">
    <property type="term" value="P:transmembrane transport"/>
    <property type="evidence" value="ECO:0007669"/>
    <property type="project" value="InterPro"/>
</dbReference>
<feature type="compositionally biased region" description="Pro residues" evidence="5">
    <location>
        <begin position="94"/>
        <end position="112"/>
    </location>
</feature>
<keyword evidence="3" id="KW-1133">Transmembrane helix</keyword>
<dbReference type="AlphaFoldDB" id="A0A840YWH4"/>
<feature type="compositionally biased region" description="Gly residues" evidence="5">
    <location>
        <begin position="127"/>
        <end position="152"/>
    </location>
</feature>
<feature type="region of interest" description="Disordered" evidence="5">
    <location>
        <begin position="48"/>
        <end position="160"/>
    </location>
</feature>
<keyword evidence="8" id="KW-1185">Reference proteome</keyword>
<evidence type="ECO:0000256" key="2">
    <source>
        <dbReference type="ARBA" id="ARBA00022692"/>
    </source>
</evidence>
<comment type="subcellular location">
    <subcellularLocation>
        <location evidence="1">Membrane</location>
        <topology evidence="1">Single-pass membrane protein</topology>
    </subcellularLocation>
</comment>